<keyword evidence="12" id="KW-0966">Cell projection</keyword>
<protein>
    <recommendedName>
        <fullName evidence="3">Flagellar FliJ protein</fullName>
    </recommendedName>
</protein>
<evidence type="ECO:0000256" key="2">
    <source>
        <dbReference type="ARBA" id="ARBA00010004"/>
    </source>
</evidence>
<evidence type="ECO:0000256" key="10">
    <source>
        <dbReference type="ARBA" id="ARBA00023225"/>
    </source>
</evidence>
<keyword evidence="6" id="KW-0145">Chemotaxis</keyword>
<dbReference type="InterPro" id="IPR012823">
    <property type="entry name" value="Flagell_FliJ"/>
</dbReference>
<keyword evidence="10" id="KW-1006">Bacterial flagellum protein export</keyword>
<sequence>MSESPFRFGLERVREVRVHDERTAQEVLAASLNARLREEAALAAARARLEEARRRAGAVADPSVPLTGAALLARQAWVQRLERRTEQAARQTAVAEAQVGRDRESVLQASRRREALDKLKARRRAEHDLAAGRAECARLDEMAMRITRPAA</sequence>
<gene>
    <name evidence="12" type="primary">fliJ</name>
    <name evidence="12" type="ORF">NBH00_00295</name>
</gene>
<dbReference type="EMBL" id="CP098502">
    <property type="protein sequence ID" value="UTI64665.1"/>
    <property type="molecule type" value="Genomic_DNA"/>
</dbReference>
<comment type="similarity">
    <text evidence="2">Belongs to the FliJ family.</text>
</comment>
<keyword evidence="13" id="KW-1185">Reference proteome</keyword>
<keyword evidence="5" id="KW-1003">Cell membrane</keyword>
<keyword evidence="11" id="KW-0175">Coiled coil</keyword>
<name>A0ABY5DVI4_9ACTN</name>
<keyword evidence="12" id="KW-0969">Cilium</keyword>
<keyword evidence="8" id="KW-0653">Protein transport</keyword>
<evidence type="ECO:0000313" key="12">
    <source>
        <dbReference type="EMBL" id="UTI64665.1"/>
    </source>
</evidence>
<evidence type="ECO:0000256" key="11">
    <source>
        <dbReference type="SAM" id="Coils"/>
    </source>
</evidence>
<evidence type="ECO:0000256" key="3">
    <source>
        <dbReference type="ARBA" id="ARBA00020392"/>
    </source>
</evidence>
<organism evidence="12 13">
    <name type="scientific">Paraconexibacter antarcticus</name>
    <dbReference type="NCBI Taxonomy" id="2949664"/>
    <lineage>
        <taxon>Bacteria</taxon>
        <taxon>Bacillati</taxon>
        <taxon>Actinomycetota</taxon>
        <taxon>Thermoleophilia</taxon>
        <taxon>Solirubrobacterales</taxon>
        <taxon>Paraconexibacteraceae</taxon>
        <taxon>Paraconexibacter</taxon>
    </lineage>
</organism>
<comment type="subcellular location">
    <subcellularLocation>
        <location evidence="1">Cell membrane</location>
        <topology evidence="1">Peripheral membrane protein</topology>
        <orientation evidence="1">Cytoplasmic side</orientation>
    </subcellularLocation>
</comment>
<feature type="coiled-coil region" evidence="11">
    <location>
        <begin position="35"/>
        <end position="98"/>
    </location>
</feature>
<accession>A0ABY5DVI4</accession>
<evidence type="ECO:0000256" key="8">
    <source>
        <dbReference type="ARBA" id="ARBA00022927"/>
    </source>
</evidence>
<keyword evidence="4" id="KW-0813">Transport</keyword>
<dbReference type="RefSeq" id="WP_254571364.1">
    <property type="nucleotide sequence ID" value="NZ_CP098502.1"/>
</dbReference>
<dbReference type="Gene3D" id="1.10.287.1700">
    <property type="match status" value="1"/>
</dbReference>
<proteinExistence type="inferred from homology"/>
<dbReference type="NCBIfam" id="TIGR02473">
    <property type="entry name" value="flagell_FliJ"/>
    <property type="match status" value="1"/>
</dbReference>
<evidence type="ECO:0000256" key="7">
    <source>
        <dbReference type="ARBA" id="ARBA00022795"/>
    </source>
</evidence>
<evidence type="ECO:0000256" key="9">
    <source>
        <dbReference type="ARBA" id="ARBA00023136"/>
    </source>
</evidence>
<evidence type="ECO:0000256" key="6">
    <source>
        <dbReference type="ARBA" id="ARBA00022500"/>
    </source>
</evidence>
<dbReference type="Pfam" id="PF02050">
    <property type="entry name" value="FliJ"/>
    <property type="match status" value="1"/>
</dbReference>
<evidence type="ECO:0000256" key="5">
    <source>
        <dbReference type="ARBA" id="ARBA00022475"/>
    </source>
</evidence>
<dbReference type="InterPro" id="IPR053716">
    <property type="entry name" value="Flag_assembly_chemotaxis_eff"/>
</dbReference>
<dbReference type="Proteomes" id="UP001056035">
    <property type="component" value="Chromosome"/>
</dbReference>
<reference evidence="12 13" key="1">
    <citation type="submission" date="2022-06" db="EMBL/GenBank/DDBJ databases">
        <title>Paraconexibacter antarcticus.</title>
        <authorList>
            <person name="Kim C.S."/>
        </authorList>
    </citation>
    <scope>NUCLEOTIDE SEQUENCE [LARGE SCALE GENOMIC DNA]</scope>
    <source>
        <strain evidence="12 13">02-257</strain>
    </source>
</reference>
<keyword evidence="12" id="KW-0282">Flagellum</keyword>
<keyword evidence="7" id="KW-1005">Bacterial flagellum biogenesis</keyword>
<evidence type="ECO:0000256" key="4">
    <source>
        <dbReference type="ARBA" id="ARBA00022448"/>
    </source>
</evidence>
<evidence type="ECO:0000313" key="13">
    <source>
        <dbReference type="Proteomes" id="UP001056035"/>
    </source>
</evidence>
<keyword evidence="9" id="KW-0472">Membrane</keyword>
<evidence type="ECO:0000256" key="1">
    <source>
        <dbReference type="ARBA" id="ARBA00004413"/>
    </source>
</evidence>